<accession>A0A238XMY0</accession>
<dbReference type="RefSeq" id="WP_089270936.1">
    <property type="nucleotide sequence ID" value="NZ_FZOC01000001.1"/>
</dbReference>
<dbReference type="InterPro" id="IPR018211">
    <property type="entry name" value="ADH_Fe_CS"/>
</dbReference>
<evidence type="ECO:0000313" key="6">
    <source>
        <dbReference type="Proteomes" id="UP000198324"/>
    </source>
</evidence>
<evidence type="ECO:0000256" key="1">
    <source>
        <dbReference type="ARBA" id="ARBA00007358"/>
    </source>
</evidence>
<dbReference type="PANTHER" id="PTHR11496">
    <property type="entry name" value="ALCOHOL DEHYDROGENASE"/>
    <property type="match status" value="1"/>
</dbReference>
<evidence type="ECO:0000256" key="2">
    <source>
        <dbReference type="ARBA" id="ARBA00023002"/>
    </source>
</evidence>
<gene>
    <name evidence="5" type="ORF">SAMN04488503_0268</name>
</gene>
<comment type="similarity">
    <text evidence="1">Belongs to the iron-containing alcohol dehydrogenase family.</text>
</comment>
<dbReference type="InterPro" id="IPR001670">
    <property type="entry name" value="ADH_Fe/GldA"/>
</dbReference>
<name>A0A238XMY0_9BACT</name>
<proteinExistence type="inferred from homology"/>
<protein>
    <submittedName>
        <fullName evidence="5">Alcohol dehydrogenase</fullName>
    </submittedName>
</protein>
<keyword evidence="2" id="KW-0560">Oxidoreductase</keyword>
<dbReference type="Proteomes" id="UP000198324">
    <property type="component" value="Unassembled WGS sequence"/>
</dbReference>
<dbReference type="SUPFAM" id="SSF56796">
    <property type="entry name" value="Dehydroquinate synthase-like"/>
    <property type="match status" value="1"/>
</dbReference>
<dbReference type="PANTHER" id="PTHR11496:SF104">
    <property type="entry name" value="3-DEOXY-ALPHA-D-MANNO-OCTULOSONATE 8-OXIDASE"/>
    <property type="match status" value="1"/>
</dbReference>
<feature type="domain" description="Alcohol dehydrogenase iron-type/glycerol dehydrogenase GldA" evidence="3">
    <location>
        <begin position="9"/>
        <end position="178"/>
    </location>
</feature>
<dbReference type="GO" id="GO:0004022">
    <property type="term" value="F:alcohol dehydrogenase (NAD+) activity"/>
    <property type="evidence" value="ECO:0007669"/>
    <property type="project" value="TreeGrafter"/>
</dbReference>
<feature type="domain" description="Fe-containing alcohol dehydrogenase-like C-terminal" evidence="4">
    <location>
        <begin position="189"/>
        <end position="391"/>
    </location>
</feature>
<keyword evidence="6" id="KW-1185">Reference proteome</keyword>
<dbReference type="OrthoDB" id="9778433at2"/>
<dbReference type="EMBL" id="FZOC01000001">
    <property type="protein sequence ID" value="SNR60032.1"/>
    <property type="molecule type" value="Genomic_DNA"/>
</dbReference>
<evidence type="ECO:0000313" key="5">
    <source>
        <dbReference type="EMBL" id="SNR60032.1"/>
    </source>
</evidence>
<dbReference type="InterPro" id="IPR039697">
    <property type="entry name" value="Alcohol_dehydrogenase_Fe"/>
</dbReference>
<dbReference type="Pfam" id="PF00465">
    <property type="entry name" value="Fe-ADH"/>
    <property type="match status" value="1"/>
</dbReference>
<dbReference type="Pfam" id="PF25137">
    <property type="entry name" value="ADH_Fe_C"/>
    <property type="match status" value="1"/>
</dbReference>
<dbReference type="InterPro" id="IPR056798">
    <property type="entry name" value="ADH_Fe_C"/>
</dbReference>
<evidence type="ECO:0000259" key="4">
    <source>
        <dbReference type="Pfam" id="PF25137"/>
    </source>
</evidence>
<dbReference type="PROSITE" id="PS00913">
    <property type="entry name" value="ADH_IRON_1"/>
    <property type="match status" value="1"/>
</dbReference>
<organism evidence="5 6">
    <name type="scientific">Humidesulfovibrio mexicanus</name>
    <dbReference type="NCBI Taxonomy" id="147047"/>
    <lineage>
        <taxon>Bacteria</taxon>
        <taxon>Pseudomonadati</taxon>
        <taxon>Thermodesulfobacteriota</taxon>
        <taxon>Desulfovibrionia</taxon>
        <taxon>Desulfovibrionales</taxon>
        <taxon>Desulfovibrionaceae</taxon>
        <taxon>Humidesulfovibrio</taxon>
    </lineage>
</organism>
<dbReference type="Gene3D" id="1.20.1090.10">
    <property type="entry name" value="Dehydroquinate synthase-like - alpha domain"/>
    <property type="match status" value="1"/>
</dbReference>
<reference evidence="5 6" key="1">
    <citation type="submission" date="2017-06" db="EMBL/GenBank/DDBJ databases">
        <authorList>
            <person name="Kim H.J."/>
            <person name="Triplett B.A."/>
        </authorList>
    </citation>
    <scope>NUCLEOTIDE SEQUENCE [LARGE SCALE GENOMIC DNA]</scope>
    <source>
        <strain evidence="5 6">DSM 13116</strain>
    </source>
</reference>
<dbReference type="FunFam" id="3.40.50.1970:FF:000003">
    <property type="entry name" value="Alcohol dehydrogenase, iron-containing"/>
    <property type="match status" value="1"/>
</dbReference>
<evidence type="ECO:0000259" key="3">
    <source>
        <dbReference type="Pfam" id="PF00465"/>
    </source>
</evidence>
<dbReference type="Gene3D" id="3.40.50.1970">
    <property type="match status" value="1"/>
</dbReference>
<dbReference type="AlphaFoldDB" id="A0A238XMY0"/>
<sequence length="394" mass="41448">MLSFAFHLPTALLFGPGKIDEIETSPHMPKGKKALIVIGQSGNILRQGYLARVQGLLGARGVKTVVFDGIRANPRTEDVDAAAEQARSMGVDFIVGLGGGSVLDSAKAIALAATKEAPFWAGFAAQVYENVCALPMVAIPTTAGTGSEANGAALICGAPGKRGFIQPGFFPTLAVVDPRLSASMPARLTAVTGMDAFFHAVECFLSTARQPMSDMLCLEAAHLVTRFLPQAVAQGDDLNARTALAWASTAAGMALALSSPISQHALEYSFSGSGRGSEHGAGLSVLSRPYFKRFLLLAQQQGQEDTLDRLSNLSVAMGFGADDQQGHPFLLALDALLEAVGLSELRAEDMGYSAEEIPAFVAAAMALKDARNFANTPVRMGEEDVRGIFEDVFK</sequence>
<dbReference type="GO" id="GO:0046872">
    <property type="term" value="F:metal ion binding"/>
    <property type="evidence" value="ECO:0007669"/>
    <property type="project" value="InterPro"/>
</dbReference>